<proteinExistence type="predicted"/>
<feature type="non-terminal residue" evidence="3">
    <location>
        <position position="892"/>
    </location>
</feature>
<dbReference type="PROSITE" id="PS51411">
    <property type="entry name" value="PSP1_C"/>
    <property type="match status" value="1"/>
</dbReference>
<evidence type="ECO:0000256" key="1">
    <source>
        <dbReference type="SAM" id="MobiDB-lite"/>
    </source>
</evidence>
<accession>A0A9P8GQR1</accession>
<dbReference type="PANTHER" id="PTHR43830">
    <property type="entry name" value="PROTEIN PSP1"/>
    <property type="match status" value="1"/>
</dbReference>
<organism evidence="3 4">
    <name type="scientific">Aureobasidium melanogenum</name>
    <name type="common">Aureobasidium pullulans var. melanogenum</name>
    <dbReference type="NCBI Taxonomy" id="46634"/>
    <lineage>
        <taxon>Eukaryota</taxon>
        <taxon>Fungi</taxon>
        <taxon>Dikarya</taxon>
        <taxon>Ascomycota</taxon>
        <taxon>Pezizomycotina</taxon>
        <taxon>Dothideomycetes</taxon>
        <taxon>Dothideomycetidae</taxon>
        <taxon>Dothideales</taxon>
        <taxon>Saccotheciaceae</taxon>
        <taxon>Aureobasidium</taxon>
    </lineage>
</organism>
<feature type="region of interest" description="Disordered" evidence="1">
    <location>
        <begin position="208"/>
        <end position="231"/>
    </location>
</feature>
<feature type="region of interest" description="Disordered" evidence="1">
    <location>
        <begin position="19"/>
        <end position="41"/>
    </location>
</feature>
<dbReference type="EMBL" id="JAHFYH010000001">
    <property type="protein sequence ID" value="KAH0237898.1"/>
    <property type="molecule type" value="Genomic_DNA"/>
</dbReference>
<dbReference type="AlphaFoldDB" id="A0A9P8GQR1"/>
<evidence type="ECO:0000313" key="3">
    <source>
        <dbReference type="EMBL" id="KAH0237898.1"/>
    </source>
</evidence>
<feature type="region of interest" description="Disordered" evidence="1">
    <location>
        <begin position="651"/>
        <end position="686"/>
    </location>
</feature>
<feature type="compositionally biased region" description="Low complexity" evidence="1">
    <location>
        <begin position="373"/>
        <end position="382"/>
    </location>
</feature>
<dbReference type="GO" id="GO:0005737">
    <property type="term" value="C:cytoplasm"/>
    <property type="evidence" value="ECO:0007669"/>
    <property type="project" value="TreeGrafter"/>
</dbReference>
<reference evidence="3" key="1">
    <citation type="journal article" date="2021" name="J Fungi (Basel)">
        <title>Virulence traits and population genomics of the black yeast Aureobasidium melanogenum.</title>
        <authorList>
            <person name="Cernosa A."/>
            <person name="Sun X."/>
            <person name="Gostincar C."/>
            <person name="Fang C."/>
            <person name="Gunde-Cimerman N."/>
            <person name="Song Z."/>
        </authorList>
    </citation>
    <scope>NUCLEOTIDE SEQUENCE</scope>
    <source>
        <strain evidence="3">EXF-8016</strain>
    </source>
</reference>
<feature type="domain" description="PSP1 C-terminal" evidence="2">
    <location>
        <begin position="689"/>
        <end position="774"/>
    </location>
</feature>
<feature type="region of interest" description="Disordered" evidence="1">
    <location>
        <begin position="364"/>
        <end position="389"/>
    </location>
</feature>
<protein>
    <submittedName>
        <fullName evidence="3">PSP1-domain-containing protein</fullName>
    </submittedName>
</protein>
<dbReference type="PANTHER" id="PTHR43830:SF3">
    <property type="entry name" value="PROTEIN PSP1"/>
    <property type="match status" value="1"/>
</dbReference>
<evidence type="ECO:0000313" key="4">
    <source>
        <dbReference type="Proteomes" id="UP000767238"/>
    </source>
</evidence>
<dbReference type="Proteomes" id="UP000767238">
    <property type="component" value="Unassembled WGS sequence"/>
</dbReference>
<dbReference type="Pfam" id="PF04468">
    <property type="entry name" value="PSP1"/>
    <property type="match status" value="1"/>
</dbReference>
<gene>
    <name evidence="3" type="ORF">KCV03_g113</name>
</gene>
<dbReference type="InterPro" id="IPR007557">
    <property type="entry name" value="PSP1_C"/>
</dbReference>
<reference evidence="3" key="2">
    <citation type="submission" date="2021-08" db="EMBL/GenBank/DDBJ databases">
        <authorList>
            <person name="Gostincar C."/>
            <person name="Sun X."/>
            <person name="Song Z."/>
            <person name="Gunde-Cimerman N."/>
        </authorList>
    </citation>
    <scope>NUCLEOTIDE SEQUENCE</scope>
    <source>
        <strain evidence="3">EXF-8016</strain>
    </source>
</reference>
<dbReference type="InterPro" id="IPR047767">
    <property type="entry name" value="PSP1-like"/>
</dbReference>
<sequence length="892" mass="98196">MSLTAPRTITRLAARGLGCDEDSNGGSGALHAPPRGRLGGLTALTQSDRESKGRRCSDDGEDEVIASPRETSSVPIHYKEQIHSQAQVPTSSRRTVLLSTVSPDHKNISRTDLFLTRDLQLLSLGKFSYVWRGTLLPAFASTSCNNAEPVTTLPAFYSSLNFFSIRNTNRLPHNHDKITITMAASTVNRSSFGPTAIRTDKIKFGRSTPDSEAFASSEDEPELSHSASSVTRNQIRRPEEAIYHWRYYASQWLTTFDAICRTQFTCRFDWARDHLLHTFLSQARVSWIPPSRSLSTSHCNLFSKLTDLSPTRLDNSTLNTALCARALSEVEDDEGPDQGVLLANPRARQDPISDVSNALLRQATHESARAKHGSASLGSSAAEEVRRSMSDNYAQTGAEFAIEDDDSEQLYSGRPLNLSQSMAQDSTHRGMWSTSLGFGMDDMTQSRRHSLADIPTRRGSLVGVSPGSGQGYNSVGSALGMLPLGAENGNNGSTRSDHRQISHDLETNMTESDMQHRAYAQNYFSGAATAHRNRAESTSLMMNNSPYSTAGSAGGAFGRQGWSAPLYIVTFKCSRSGIFYIHEGTGLDVKEGDLVIVEADRGQDLGTVTHAKIDWPRAKEALEKSGEDHYKWLMMFSRHNLALTDSETRGLMASNGADHGSMPRDRPLDEYPPGMGGPPELPQEPTKPKMIKRLAQPHEIANLREKEGNEAKAKRIAQQKANEHNLKMEILDAEFQLDWKKLTFYFYSTEYINFNLLVGDLFKIYKTRIWLSAINPAAFRSRPNQPPSSIGPGAIQPGASPRTMNPTASSFFVPRAAGRPNYADDVTSAAPQAYQESQLSSARLVSLVLPNSPGTCRLGPMGSSHSRHPMAAPPRLRTNWLSDLLQRLARVF</sequence>
<comment type="caution">
    <text evidence="3">The sequence shown here is derived from an EMBL/GenBank/DDBJ whole genome shotgun (WGS) entry which is preliminary data.</text>
</comment>
<evidence type="ECO:0000259" key="2">
    <source>
        <dbReference type="PROSITE" id="PS51411"/>
    </source>
</evidence>
<name>A0A9P8GQR1_AURME</name>
<feature type="region of interest" description="Disordered" evidence="1">
    <location>
        <begin position="781"/>
        <end position="801"/>
    </location>
</feature>